<dbReference type="Proteomes" id="UP000024404">
    <property type="component" value="Unassembled WGS sequence"/>
</dbReference>
<evidence type="ECO:0000313" key="3">
    <source>
        <dbReference type="Proteomes" id="UP000024404"/>
    </source>
</evidence>
<feature type="region of interest" description="Disordered" evidence="1">
    <location>
        <begin position="55"/>
        <end position="77"/>
    </location>
</feature>
<sequence>MLLFVITKYSIVLMIITILVIAETDTVVFNVNINSFNNNTAGDNSFNNNANAAISSSIQESSTKKKQTKKKKKDDDSSYYYYDSYEEVSTKRTPCGSLSISCDHNSDEVIEIHIFEKRDTVHLPIYKKYDVVHLPISKKD</sequence>
<protein>
    <submittedName>
        <fullName evidence="2">Uncharacterized protein</fullName>
    </submittedName>
</protein>
<dbReference type="EMBL" id="CMVM020000015">
    <property type="status" value="NOT_ANNOTATED_CDS"/>
    <property type="molecule type" value="Genomic_DNA"/>
</dbReference>
<evidence type="ECO:0000256" key="1">
    <source>
        <dbReference type="SAM" id="MobiDB-lite"/>
    </source>
</evidence>
<keyword evidence="3" id="KW-1185">Reference proteome</keyword>
<dbReference type="EnsemblMetazoa" id="OVOC11783.1">
    <property type="protein sequence ID" value="OVOC11783.1"/>
    <property type="gene ID" value="WBGene00248592"/>
</dbReference>
<organism evidence="2 3">
    <name type="scientific">Onchocerca volvulus</name>
    <dbReference type="NCBI Taxonomy" id="6282"/>
    <lineage>
        <taxon>Eukaryota</taxon>
        <taxon>Metazoa</taxon>
        <taxon>Ecdysozoa</taxon>
        <taxon>Nematoda</taxon>
        <taxon>Chromadorea</taxon>
        <taxon>Rhabditida</taxon>
        <taxon>Spirurina</taxon>
        <taxon>Spiruromorpha</taxon>
        <taxon>Filarioidea</taxon>
        <taxon>Onchocercidae</taxon>
        <taxon>Onchocerca</taxon>
    </lineage>
</organism>
<dbReference type="AlphaFoldDB" id="A0A8R1XQU7"/>
<name>A0A8R1XQU7_ONCVO</name>
<reference evidence="2" key="2">
    <citation type="submission" date="2022-06" db="UniProtKB">
        <authorList>
            <consortium name="EnsemblMetazoa"/>
        </authorList>
    </citation>
    <scope>IDENTIFICATION</scope>
</reference>
<evidence type="ECO:0000313" key="2">
    <source>
        <dbReference type="EnsemblMetazoa" id="OVOC11783.1"/>
    </source>
</evidence>
<reference evidence="3" key="1">
    <citation type="submission" date="2013-10" db="EMBL/GenBank/DDBJ databases">
        <title>Genome sequencing of Onchocerca volvulus.</title>
        <authorList>
            <person name="Cotton J."/>
            <person name="Tsai J."/>
            <person name="Stanley E."/>
            <person name="Tracey A."/>
            <person name="Holroyd N."/>
            <person name="Lustigman S."/>
            <person name="Berriman M."/>
        </authorList>
    </citation>
    <scope>NUCLEOTIDE SEQUENCE</scope>
</reference>
<accession>A0A8R1XQU7</accession>
<proteinExistence type="predicted"/>